<feature type="transmembrane region" description="Helical" evidence="6">
    <location>
        <begin position="572"/>
        <end position="595"/>
    </location>
</feature>
<dbReference type="PANTHER" id="PTHR30618">
    <property type="entry name" value="NCS1 FAMILY PURINE/PYRIMIDINE TRANSPORTER"/>
    <property type="match status" value="1"/>
</dbReference>
<feature type="transmembrane region" description="Helical" evidence="6">
    <location>
        <begin position="164"/>
        <end position="184"/>
    </location>
</feature>
<evidence type="ECO:0000313" key="8">
    <source>
        <dbReference type="EMBL" id="KAF7190404.1"/>
    </source>
</evidence>
<evidence type="ECO:0000313" key="9">
    <source>
        <dbReference type="Proteomes" id="UP000660729"/>
    </source>
</evidence>
<keyword evidence="7" id="KW-0732">Signal</keyword>
<feature type="transmembrane region" description="Helical" evidence="6">
    <location>
        <begin position="205"/>
        <end position="222"/>
    </location>
</feature>
<feature type="transmembrane region" description="Helical" evidence="6">
    <location>
        <begin position="133"/>
        <end position="158"/>
    </location>
</feature>
<evidence type="ECO:0000256" key="6">
    <source>
        <dbReference type="SAM" id="Phobius"/>
    </source>
</evidence>
<dbReference type="InterPro" id="IPR001248">
    <property type="entry name" value="Pur-cyt_permease"/>
</dbReference>
<protein>
    <submittedName>
        <fullName evidence="8">Putative permease C29B12.14c</fullName>
    </submittedName>
</protein>
<dbReference type="Gene3D" id="1.10.4160.10">
    <property type="entry name" value="Hydantoin permease"/>
    <property type="match status" value="1"/>
</dbReference>
<feature type="chain" id="PRO_5034825302" evidence="7">
    <location>
        <begin position="18"/>
        <end position="676"/>
    </location>
</feature>
<dbReference type="OrthoDB" id="2018619at2759"/>
<keyword evidence="3 6" id="KW-0812">Transmembrane</keyword>
<evidence type="ECO:0000256" key="1">
    <source>
        <dbReference type="ARBA" id="ARBA00004141"/>
    </source>
</evidence>
<feature type="transmembrane region" description="Helical" evidence="6">
    <location>
        <begin position="329"/>
        <end position="349"/>
    </location>
</feature>
<keyword evidence="9" id="KW-1185">Reference proteome</keyword>
<gene>
    <name evidence="8" type="ORF">HII31_08257</name>
</gene>
<dbReference type="AlphaFoldDB" id="A0A8H6RF52"/>
<evidence type="ECO:0000256" key="3">
    <source>
        <dbReference type="ARBA" id="ARBA00022692"/>
    </source>
</evidence>
<comment type="caution">
    <text evidence="8">The sequence shown here is derived from an EMBL/GenBank/DDBJ whole genome shotgun (WGS) entry which is preliminary data.</text>
</comment>
<feature type="transmembrane region" description="Helical" evidence="6">
    <location>
        <begin position="370"/>
        <end position="395"/>
    </location>
</feature>
<evidence type="ECO:0000256" key="7">
    <source>
        <dbReference type="SAM" id="SignalP"/>
    </source>
</evidence>
<feature type="transmembrane region" description="Helical" evidence="6">
    <location>
        <begin position="485"/>
        <end position="510"/>
    </location>
</feature>
<sequence>MWLSGIKLCSWLFPCRPSTSPSAACSAYWCSHECADRPAVPTSCIQPATPLVSVQCISFRAPPVTGCRGRDRPAHIVLTTMEPRSSGKPTLRQRLKKFEVAQPETGTYKIDHYTSPDLIPVPRERRTWGAWDFVSYWSTGSFAIYNYSTGSALIAFGLSGKQALAAGIFSPLALAALCVVCGWVGGSHHICYNVAARSPWGMRGTYFPVLIRTIPGIVWNGIESWWGSQAISTCIGTWSLWWANWSHPLAGGTMELKDFIGFIIYNIIYMFILWLPPEKLDKPFLISFAGFTMTVFGILIWSVHHAGGTAGPYFAHDYKTDSPVLADSIPWAVIYGATAVLGNMGTVTLGQANWCRLAKIDNKRSMTVQAIALIIMVYTVFAIGIIATSAASQVLGDAYWQPYLLLRKVQAYHNNSASARAGVFFASAVCAWAQICVNVILNSTACSMDMQAWAPRWINIRRGAYMIAFLGIATNPWNLTVNAKTFIAVLNGFGIFYGPCSGVLVTDFWIVRKKLLKMDDLYRGNSDSIYWYWRGFNPRAFIAFLLGIWPAMPGYIMGVADLNKSPNAWMKLSRLGFITGFFLTSIIYYLLCLFFPPPGLGQGTDHHDEDHLILPTAYRQDIPTQGKFSEASVIDGEVLREDVVVGEAVSEKSKSESCPCGGLDEKNEDRITVLRD</sequence>
<dbReference type="GO" id="GO:0015205">
    <property type="term" value="F:nucleobase transmembrane transporter activity"/>
    <property type="evidence" value="ECO:0007669"/>
    <property type="project" value="TreeGrafter"/>
</dbReference>
<dbReference type="EMBL" id="JABCIY010000171">
    <property type="protein sequence ID" value="KAF7190404.1"/>
    <property type="molecule type" value="Genomic_DNA"/>
</dbReference>
<evidence type="ECO:0000256" key="2">
    <source>
        <dbReference type="ARBA" id="ARBA00008974"/>
    </source>
</evidence>
<dbReference type="Proteomes" id="UP000660729">
    <property type="component" value="Unassembled WGS sequence"/>
</dbReference>
<comment type="similarity">
    <text evidence="2">Belongs to the purine-cytosine permease (2.A.39) family.</text>
</comment>
<evidence type="ECO:0000256" key="5">
    <source>
        <dbReference type="ARBA" id="ARBA00023136"/>
    </source>
</evidence>
<dbReference type="PANTHER" id="PTHR30618:SF15">
    <property type="entry name" value="NICOTINAMIDE RIBOSIDE TRANSPORTER 1-RELATED"/>
    <property type="match status" value="1"/>
</dbReference>
<dbReference type="InterPro" id="IPR045225">
    <property type="entry name" value="Uracil/uridine/allantoin_perm"/>
</dbReference>
<comment type="subcellular location">
    <subcellularLocation>
        <location evidence="1">Membrane</location>
        <topology evidence="1">Multi-pass membrane protein</topology>
    </subcellularLocation>
</comment>
<dbReference type="GO" id="GO:0005886">
    <property type="term" value="C:plasma membrane"/>
    <property type="evidence" value="ECO:0007669"/>
    <property type="project" value="TreeGrafter"/>
</dbReference>
<dbReference type="Pfam" id="PF02133">
    <property type="entry name" value="Transp_cyt_pur"/>
    <property type="match status" value="1"/>
</dbReference>
<accession>A0A8H6RF52</accession>
<feature type="transmembrane region" description="Helical" evidence="6">
    <location>
        <begin position="259"/>
        <end position="277"/>
    </location>
</feature>
<feature type="signal peptide" evidence="7">
    <location>
        <begin position="1"/>
        <end position="17"/>
    </location>
</feature>
<organism evidence="8 9">
    <name type="scientific">Pseudocercospora fuligena</name>
    <dbReference type="NCBI Taxonomy" id="685502"/>
    <lineage>
        <taxon>Eukaryota</taxon>
        <taxon>Fungi</taxon>
        <taxon>Dikarya</taxon>
        <taxon>Ascomycota</taxon>
        <taxon>Pezizomycotina</taxon>
        <taxon>Dothideomycetes</taxon>
        <taxon>Dothideomycetidae</taxon>
        <taxon>Mycosphaerellales</taxon>
        <taxon>Mycosphaerellaceae</taxon>
        <taxon>Pseudocercospora</taxon>
    </lineage>
</organism>
<feature type="transmembrane region" description="Helical" evidence="6">
    <location>
        <begin position="284"/>
        <end position="304"/>
    </location>
</feature>
<reference evidence="8" key="1">
    <citation type="submission" date="2020-04" db="EMBL/GenBank/DDBJ databases">
        <title>Draft genome resource of the tomato pathogen Pseudocercospora fuligena.</title>
        <authorList>
            <person name="Zaccaron A."/>
        </authorList>
    </citation>
    <scope>NUCLEOTIDE SEQUENCE</scope>
    <source>
        <strain evidence="8">PF001</strain>
    </source>
</reference>
<feature type="transmembrane region" description="Helical" evidence="6">
    <location>
        <begin position="531"/>
        <end position="552"/>
    </location>
</feature>
<name>A0A8H6RF52_9PEZI</name>
<feature type="transmembrane region" description="Helical" evidence="6">
    <location>
        <begin position="421"/>
        <end position="441"/>
    </location>
</feature>
<keyword evidence="4 6" id="KW-1133">Transmembrane helix</keyword>
<evidence type="ECO:0000256" key="4">
    <source>
        <dbReference type="ARBA" id="ARBA00022989"/>
    </source>
</evidence>
<keyword evidence="5 6" id="KW-0472">Membrane</keyword>
<proteinExistence type="inferred from homology"/>